<evidence type="ECO:0000313" key="3">
    <source>
        <dbReference type="Proteomes" id="UP000177803"/>
    </source>
</evidence>
<dbReference type="Pfam" id="PF00814">
    <property type="entry name" value="TsaD"/>
    <property type="match status" value="1"/>
</dbReference>
<dbReference type="SUPFAM" id="SSF53067">
    <property type="entry name" value="Actin-like ATPase domain"/>
    <property type="match status" value="1"/>
</dbReference>
<dbReference type="EMBL" id="MFQR01000044">
    <property type="protein sequence ID" value="OGH84111.1"/>
    <property type="molecule type" value="Genomic_DNA"/>
</dbReference>
<dbReference type="InterPro" id="IPR043129">
    <property type="entry name" value="ATPase_NBD"/>
</dbReference>
<accession>A0A1F6NJP0</accession>
<gene>
    <name evidence="2" type="ORF">A2261_00590</name>
</gene>
<evidence type="ECO:0000313" key="2">
    <source>
        <dbReference type="EMBL" id="OGH84111.1"/>
    </source>
</evidence>
<dbReference type="Gene3D" id="3.30.420.40">
    <property type="match status" value="1"/>
</dbReference>
<name>A0A1F6NJP0_9BACT</name>
<dbReference type="InterPro" id="IPR000905">
    <property type="entry name" value="Gcp-like_dom"/>
</dbReference>
<comment type="caution">
    <text evidence="2">The sequence shown here is derived from an EMBL/GenBank/DDBJ whole genome shotgun (WGS) entry which is preliminary data.</text>
</comment>
<evidence type="ECO:0000259" key="1">
    <source>
        <dbReference type="Pfam" id="PF00814"/>
    </source>
</evidence>
<proteinExistence type="predicted"/>
<protein>
    <recommendedName>
        <fullName evidence="1">Gcp-like domain-containing protein</fullName>
    </recommendedName>
</protein>
<organism evidence="2 3">
    <name type="scientific">Candidatus Magasanikbacteria bacterium RIFOXYA2_FULL_44_8</name>
    <dbReference type="NCBI Taxonomy" id="1798696"/>
    <lineage>
        <taxon>Bacteria</taxon>
        <taxon>Candidatus Magasanikiibacteriota</taxon>
    </lineage>
</organism>
<dbReference type="Proteomes" id="UP000177803">
    <property type="component" value="Unassembled WGS sequence"/>
</dbReference>
<sequence>MYLLLDNSNEEEILFVLSVNNKSVQYQFPFEHQSLPELLSECLKKAKLKMSDIAGLAVVIGKGRFTATRLAVTFANTLAYALSIPVVASDPDENWPAKISAQPVGIYVSAKYSGEAHISGKQIPQE</sequence>
<reference evidence="2 3" key="1">
    <citation type="journal article" date="2016" name="Nat. Commun.">
        <title>Thousands of microbial genomes shed light on interconnected biogeochemical processes in an aquifer system.</title>
        <authorList>
            <person name="Anantharaman K."/>
            <person name="Brown C.T."/>
            <person name="Hug L.A."/>
            <person name="Sharon I."/>
            <person name="Castelle C.J."/>
            <person name="Probst A.J."/>
            <person name="Thomas B.C."/>
            <person name="Singh A."/>
            <person name="Wilkins M.J."/>
            <person name="Karaoz U."/>
            <person name="Brodie E.L."/>
            <person name="Williams K.H."/>
            <person name="Hubbard S.S."/>
            <person name="Banfield J.F."/>
        </authorList>
    </citation>
    <scope>NUCLEOTIDE SEQUENCE [LARGE SCALE GENOMIC DNA]</scope>
</reference>
<feature type="domain" description="Gcp-like" evidence="1">
    <location>
        <begin position="33"/>
        <end position="88"/>
    </location>
</feature>
<dbReference type="AlphaFoldDB" id="A0A1F6NJP0"/>